<comment type="caution">
    <text evidence="2">The sequence shown here is derived from an EMBL/GenBank/DDBJ whole genome shotgun (WGS) entry which is preliminary data.</text>
</comment>
<proteinExistence type="predicted"/>
<dbReference type="EMBL" id="JBHTHZ010000002">
    <property type="protein sequence ID" value="MFD0792770.1"/>
    <property type="molecule type" value="Genomic_DNA"/>
</dbReference>
<keyword evidence="3" id="KW-1185">Reference proteome</keyword>
<feature type="region of interest" description="Disordered" evidence="1">
    <location>
        <begin position="27"/>
        <end position="48"/>
    </location>
</feature>
<dbReference type="Proteomes" id="UP001597010">
    <property type="component" value="Unassembled WGS sequence"/>
</dbReference>
<dbReference type="PROSITE" id="PS51257">
    <property type="entry name" value="PROKAR_LIPOPROTEIN"/>
    <property type="match status" value="1"/>
</dbReference>
<name>A0ABW3APK5_9SPHI</name>
<evidence type="ECO:0000313" key="2">
    <source>
        <dbReference type="EMBL" id="MFD0792770.1"/>
    </source>
</evidence>
<reference evidence="3" key="1">
    <citation type="journal article" date="2019" name="Int. J. Syst. Evol. Microbiol.">
        <title>The Global Catalogue of Microorganisms (GCM) 10K type strain sequencing project: providing services to taxonomists for standard genome sequencing and annotation.</title>
        <authorList>
            <consortium name="The Broad Institute Genomics Platform"/>
            <consortium name="The Broad Institute Genome Sequencing Center for Infectious Disease"/>
            <person name="Wu L."/>
            <person name="Ma J."/>
        </authorList>
    </citation>
    <scope>NUCLEOTIDE SEQUENCE [LARGE SCALE GENOMIC DNA]</scope>
    <source>
        <strain evidence="3">CCUG 61484</strain>
    </source>
</reference>
<protein>
    <submittedName>
        <fullName evidence="2">Uncharacterized protein</fullName>
    </submittedName>
</protein>
<feature type="compositionally biased region" description="Polar residues" evidence="1">
    <location>
        <begin position="30"/>
        <end position="42"/>
    </location>
</feature>
<evidence type="ECO:0000256" key="1">
    <source>
        <dbReference type="SAM" id="MobiDB-lite"/>
    </source>
</evidence>
<gene>
    <name evidence="2" type="ORF">ACFQZX_04035</name>
</gene>
<evidence type="ECO:0000313" key="3">
    <source>
        <dbReference type="Proteomes" id="UP001597010"/>
    </source>
</evidence>
<sequence length="221" mass="25129">MRYIKPLSAILLITTFFGCQNQSKEKAVNETKNVQPQETLDSSDPRPKDQTYFLNKVKAESDYDITSNSIKKDAHIEAFNKYAKDTLKEFKDWQFVVDEVNDNDYEANTVSKILGFNVNPIYNLKLVAPIKIDNSVDTIAIDNRVDFTYTIPKSPKGASLKKQLMVIKDLNQGDTIIISGAVTHLDDKGKINFAPFYDQYLPWNVDLIVSEIRKKANPSVK</sequence>
<dbReference type="RefSeq" id="WP_377111570.1">
    <property type="nucleotide sequence ID" value="NZ_JBHTHZ010000002.1"/>
</dbReference>
<accession>A0ABW3APK5</accession>
<organism evidence="2 3">
    <name type="scientific">Mucilaginibacter litoreus</name>
    <dbReference type="NCBI Taxonomy" id="1048221"/>
    <lineage>
        <taxon>Bacteria</taxon>
        <taxon>Pseudomonadati</taxon>
        <taxon>Bacteroidota</taxon>
        <taxon>Sphingobacteriia</taxon>
        <taxon>Sphingobacteriales</taxon>
        <taxon>Sphingobacteriaceae</taxon>
        <taxon>Mucilaginibacter</taxon>
    </lineage>
</organism>